<gene>
    <name evidence="1" type="ORF">O6H91_03G041600</name>
</gene>
<comment type="caution">
    <text evidence="1">The sequence shown here is derived from an EMBL/GenBank/DDBJ whole genome shotgun (WGS) entry which is preliminary data.</text>
</comment>
<reference evidence="2" key="1">
    <citation type="journal article" date="2024" name="Proc. Natl. Acad. Sci. U.S.A.">
        <title>Extraordinary preservation of gene collinearity over three hundred million years revealed in homosporous lycophytes.</title>
        <authorList>
            <person name="Li C."/>
            <person name="Wickell D."/>
            <person name="Kuo L.Y."/>
            <person name="Chen X."/>
            <person name="Nie B."/>
            <person name="Liao X."/>
            <person name="Peng D."/>
            <person name="Ji J."/>
            <person name="Jenkins J."/>
            <person name="Williams M."/>
            <person name="Shu S."/>
            <person name="Plott C."/>
            <person name="Barry K."/>
            <person name="Rajasekar S."/>
            <person name="Grimwood J."/>
            <person name="Han X."/>
            <person name="Sun S."/>
            <person name="Hou Z."/>
            <person name="He W."/>
            <person name="Dai G."/>
            <person name="Sun C."/>
            <person name="Schmutz J."/>
            <person name="Leebens-Mack J.H."/>
            <person name="Li F.W."/>
            <person name="Wang L."/>
        </authorList>
    </citation>
    <scope>NUCLEOTIDE SEQUENCE [LARGE SCALE GENOMIC DNA]</scope>
    <source>
        <strain evidence="2">cv. PW_Plant_1</strain>
    </source>
</reference>
<keyword evidence="2" id="KW-1185">Reference proteome</keyword>
<protein>
    <submittedName>
        <fullName evidence="1">Uncharacterized protein</fullName>
    </submittedName>
</protein>
<proteinExistence type="predicted"/>
<sequence>MAVQEKPLAKGIYNFLAYICYLLYAPLYIAGPIISLNSFTSQLVSPQKSYTRLQVAAYGVKWLAYMLLMEFMTHYCYFNSFAINKTWQILSSLDIFLVSYGVLNFMWLKFLLIWRFFRFWALASGIEALENMPRCVNNCYDLEGFWQSWHASYNRWLVSVGYWPILRTGRSLRN</sequence>
<evidence type="ECO:0000313" key="2">
    <source>
        <dbReference type="Proteomes" id="UP001162992"/>
    </source>
</evidence>
<organism evidence="1 2">
    <name type="scientific">Diphasiastrum complanatum</name>
    <name type="common">Issler's clubmoss</name>
    <name type="synonym">Lycopodium complanatum</name>
    <dbReference type="NCBI Taxonomy" id="34168"/>
    <lineage>
        <taxon>Eukaryota</taxon>
        <taxon>Viridiplantae</taxon>
        <taxon>Streptophyta</taxon>
        <taxon>Embryophyta</taxon>
        <taxon>Tracheophyta</taxon>
        <taxon>Lycopodiopsida</taxon>
        <taxon>Lycopodiales</taxon>
        <taxon>Lycopodiaceae</taxon>
        <taxon>Lycopodioideae</taxon>
        <taxon>Diphasiastrum</taxon>
    </lineage>
</organism>
<dbReference type="EMBL" id="CM055094">
    <property type="protein sequence ID" value="KAJ7561799.1"/>
    <property type="molecule type" value="Genomic_DNA"/>
</dbReference>
<accession>A0ACC2E5M2</accession>
<dbReference type="Proteomes" id="UP001162992">
    <property type="component" value="Chromosome 3"/>
</dbReference>
<name>A0ACC2E5M2_DIPCM</name>
<evidence type="ECO:0000313" key="1">
    <source>
        <dbReference type="EMBL" id="KAJ7561799.1"/>
    </source>
</evidence>